<sequence>MPKIVLGSLLGLLLLINLTRALWEWHDDAGPWVIATQGEPWPMPNQRHTLNQYLRLDRDFDLQVAQESCDIMSDARQRYKNIIESERRRMEKYAVYQDSRNVGQRATDELLADGGNLAGLKIFLTQECESYPRLSSSESYSLRIPHGSGNVYAVLTSESIWGILRGLETFSQLITPSKNGSSLLVRKQSITDSPLFAHRGLLLDTSRHFLPVDDILKTLDGMSYNKLNVLHWHIVDDNSFPWKSMMYPELSAKGAYHPSMVYEPDDVAQIIEYARVRGIRVIPEFDTPGHTKSWGLSHPELLTACYGANGQPTGKYGPMDPTRQGVLMFVRSVLSEVSTSFPDEHLHLGGDEVPFDCWRSNPNVREFMKANNLSDRYEKLEELFVRDLLQHTHESLHKQPVVWQEVFDNGLDLTPETVVHVWTGDWKKELGSVTGKGQKALLSACWYLDHVAGGGDWTKFYDCNPLDFPGSNENKQMLIGGEACMWGEFVDTNNIHPRIWPRASATAERLWSNRREDQDRAAQRLEEHACRMNRRNISAQPPNGSGFCLK</sequence>
<name>A0ACC2Q0W1_9HYME</name>
<evidence type="ECO:0000313" key="2">
    <source>
        <dbReference type="Proteomes" id="UP001239111"/>
    </source>
</evidence>
<gene>
    <name evidence="1" type="ORF">QAD02_024299</name>
</gene>
<reference evidence="1" key="1">
    <citation type="submission" date="2023-04" db="EMBL/GenBank/DDBJ databases">
        <title>A chromosome-level genome assembly of the parasitoid wasp Eretmocerus hayati.</title>
        <authorList>
            <person name="Zhong Y."/>
            <person name="Liu S."/>
            <person name="Liu Y."/>
        </authorList>
    </citation>
    <scope>NUCLEOTIDE SEQUENCE</scope>
    <source>
        <strain evidence="1">ZJU_SS_LIU_2023</strain>
    </source>
</reference>
<dbReference type="EMBL" id="CM056741">
    <property type="protein sequence ID" value="KAJ8688504.1"/>
    <property type="molecule type" value="Genomic_DNA"/>
</dbReference>
<comment type="caution">
    <text evidence="1">The sequence shown here is derived from an EMBL/GenBank/DDBJ whole genome shotgun (WGS) entry which is preliminary data.</text>
</comment>
<dbReference type="Proteomes" id="UP001239111">
    <property type="component" value="Chromosome 1"/>
</dbReference>
<organism evidence="1 2">
    <name type="scientific">Eretmocerus hayati</name>
    <dbReference type="NCBI Taxonomy" id="131215"/>
    <lineage>
        <taxon>Eukaryota</taxon>
        <taxon>Metazoa</taxon>
        <taxon>Ecdysozoa</taxon>
        <taxon>Arthropoda</taxon>
        <taxon>Hexapoda</taxon>
        <taxon>Insecta</taxon>
        <taxon>Pterygota</taxon>
        <taxon>Neoptera</taxon>
        <taxon>Endopterygota</taxon>
        <taxon>Hymenoptera</taxon>
        <taxon>Apocrita</taxon>
        <taxon>Proctotrupomorpha</taxon>
        <taxon>Chalcidoidea</taxon>
        <taxon>Aphelinidae</taxon>
        <taxon>Aphelininae</taxon>
        <taxon>Eretmocerus</taxon>
    </lineage>
</organism>
<evidence type="ECO:0000313" key="1">
    <source>
        <dbReference type="EMBL" id="KAJ8688504.1"/>
    </source>
</evidence>
<accession>A0ACC2Q0W1</accession>
<proteinExistence type="predicted"/>
<keyword evidence="2" id="KW-1185">Reference proteome</keyword>
<protein>
    <submittedName>
        <fullName evidence="1">Uncharacterized protein</fullName>
    </submittedName>
</protein>